<dbReference type="Proteomes" id="UP000326091">
    <property type="component" value="Chromosome"/>
</dbReference>
<dbReference type="AlphaFoldDB" id="A0A5P3AYT6"/>
<dbReference type="PROSITE" id="PS51257">
    <property type="entry name" value="PROKAR_LIPOPROTEIN"/>
    <property type="match status" value="1"/>
</dbReference>
<dbReference type="EMBL" id="CP043529">
    <property type="protein sequence ID" value="QEW38233.1"/>
    <property type="molecule type" value="Genomic_DNA"/>
</dbReference>
<accession>A0A5P3AYT6</accession>
<sequence>MKTIFITILCVLLIGCTSKDKGVPKLGYMSADCVSSDTLGSEVRMKMIHGNYTTKTDEVFAIILNPQRLLLSYGSYWSLEKWENNCWTTPELKDEYGFLSDCIQDIIPQIYYCFRFPIKYYKITPGRYRISKSLWNDNEEIKLSAEFEIQRTVRDL</sequence>
<dbReference type="RefSeq" id="WP_134855553.1">
    <property type="nucleotide sequence ID" value="NZ_CACRTA010000009.1"/>
</dbReference>
<protein>
    <submittedName>
        <fullName evidence="1">Uncharacterized protein</fullName>
    </submittedName>
</protein>
<dbReference type="InterPro" id="IPR046878">
    <property type="entry name" value="Big_14"/>
</dbReference>
<dbReference type="Pfam" id="PF20251">
    <property type="entry name" value="Big_14"/>
    <property type="match status" value="1"/>
</dbReference>
<evidence type="ECO:0000313" key="2">
    <source>
        <dbReference type="Proteomes" id="UP000326091"/>
    </source>
</evidence>
<organism evidence="1 2">
    <name type="scientific">Phocaeicola vulgatus</name>
    <name type="common">Bacteroides vulgatus</name>
    <dbReference type="NCBI Taxonomy" id="821"/>
    <lineage>
        <taxon>Bacteria</taxon>
        <taxon>Pseudomonadati</taxon>
        <taxon>Bacteroidota</taxon>
        <taxon>Bacteroidia</taxon>
        <taxon>Bacteroidales</taxon>
        <taxon>Bacteroidaceae</taxon>
        <taxon>Phocaeicola</taxon>
    </lineage>
</organism>
<proteinExistence type="predicted"/>
<name>A0A5P3AYT6_PHOVU</name>
<reference evidence="1 2" key="1">
    <citation type="submission" date="2019-09" db="EMBL/GenBank/DDBJ databases">
        <title>Commensal-derived Metabolites Govern Vibrio cholerae Pathogenesis in Host.</title>
        <authorList>
            <person name="Yoon S.S."/>
            <person name="Yoon M.Y."/>
        </authorList>
    </citation>
    <scope>NUCLEOTIDE SEQUENCE [LARGE SCALE GENOMIC DNA]</scope>
    <source>
        <strain evidence="1 2">VIC01</strain>
    </source>
</reference>
<gene>
    <name evidence="1" type="ORF">VIC01_03857</name>
</gene>
<evidence type="ECO:0000313" key="1">
    <source>
        <dbReference type="EMBL" id="QEW38233.1"/>
    </source>
</evidence>